<feature type="compositionally biased region" description="Polar residues" evidence="1">
    <location>
        <begin position="226"/>
        <end position="235"/>
    </location>
</feature>
<keyword evidence="2" id="KW-0472">Membrane</keyword>
<protein>
    <recommendedName>
        <fullName evidence="5">DNA-directed RNA polymerase specialized sigma subunit, sigma24 family</fullName>
    </recommendedName>
</protein>
<feature type="region of interest" description="Disordered" evidence="1">
    <location>
        <begin position="469"/>
        <end position="489"/>
    </location>
</feature>
<comment type="caution">
    <text evidence="3">The sequence shown here is derived from an EMBL/GenBank/DDBJ whole genome shotgun (WGS) entry which is preliminary data.</text>
</comment>
<feature type="region of interest" description="Disordered" evidence="1">
    <location>
        <begin position="301"/>
        <end position="322"/>
    </location>
</feature>
<feature type="compositionally biased region" description="Basic residues" evidence="1">
    <location>
        <begin position="302"/>
        <end position="313"/>
    </location>
</feature>
<feature type="transmembrane region" description="Helical" evidence="2">
    <location>
        <begin position="543"/>
        <end position="564"/>
    </location>
</feature>
<feature type="region of interest" description="Disordered" evidence="1">
    <location>
        <begin position="216"/>
        <end position="286"/>
    </location>
</feature>
<gene>
    <name evidence="3" type="ORF">J2853_008520</name>
</gene>
<evidence type="ECO:0000256" key="1">
    <source>
        <dbReference type="SAM" id="MobiDB-lite"/>
    </source>
</evidence>
<keyword evidence="2" id="KW-0812">Transmembrane</keyword>
<dbReference type="Proteomes" id="UP001225356">
    <property type="component" value="Unassembled WGS sequence"/>
</dbReference>
<dbReference type="EMBL" id="JAUSQU010000001">
    <property type="protein sequence ID" value="MDP9849309.1"/>
    <property type="molecule type" value="Genomic_DNA"/>
</dbReference>
<evidence type="ECO:0000313" key="4">
    <source>
        <dbReference type="Proteomes" id="UP001225356"/>
    </source>
</evidence>
<reference evidence="3 4" key="1">
    <citation type="submission" date="2023-07" db="EMBL/GenBank/DDBJ databases">
        <title>Sequencing the genomes of 1000 actinobacteria strains.</title>
        <authorList>
            <person name="Klenk H.-P."/>
        </authorList>
    </citation>
    <scope>NUCLEOTIDE SEQUENCE [LARGE SCALE GENOMIC DNA]</scope>
    <source>
        <strain evidence="3 4">DSM 46740</strain>
    </source>
</reference>
<feature type="region of interest" description="Disordered" evidence="1">
    <location>
        <begin position="374"/>
        <end position="398"/>
    </location>
</feature>
<evidence type="ECO:0000256" key="2">
    <source>
        <dbReference type="SAM" id="Phobius"/>
    </source>
</evidence>
<keyword evidence="4" id="KW-1185">Reference proteome</keyword>
<dbReference type="Gene3D" id="1.20.140.160">
    <property type="match status" value="1"/>
</dbReference>
<evidence type="ECO:0008006" key="5">
    <source>
        <dbReference type="Google" id="ProtNLM"/>
    </source>
</evidence>
<dbReference type="RefSeq" id="WP_307567094.1">
    <property type="nucleotide sequence ID" value="NZ_JAUSQU010000001.1"/>
</dbReference>
<evidence type="ECO:0000313" key="3">
    <source>
        <dbReference type="EMBL" id="MDP9849309.1"/>
    </source>
</evidence>
<name>A0ABT9QTR4_9ACTN</name>
<sequence>MTQPLLAAQRSRGDLIAELYDRHATGLFAYCHDQLGDAGSAADALASVLAVVTAENPPRAALYALARREIHQRDVVYAPLSAGADPAAALVERVLRELRPHQREVLYLSGMCEMGTDELSWVLDVAADTADELTLSACRRFAQSLTLALASTRIPDHLSDVFGAMSVAPIRDVLTRAPWAVPPAGLRAALLGPRAVSAAAARRASSPLVKQLWPTTPAWPLPLSETDPSTGSARSSLDRLPDQASPPDSFPDPFSPTNRSPDPFTPPDPAVVSAHEAATAPMPKLRDSVLTSLDGDAATRVSRLRLQRPKPRRAMPLSAPIPADVLDDARAENPSPPLTADVPADDLFRPFTPGGRATPAHADKLVASTLRDETLHDGADPGEAPAEEISSPPRRLPDWPMRADQLDALARHEHARPLPPAWLTRTGHLDTPADLERRQPPLPDWFTDPGHQGAPDHDLMPYAKPAFPAWSTQHHRPDAPAPYERADGPDLDREARAAALAETGEMTAIPASETAASVPEPAGKRTRHRHKMIKYSERHHHDWAWELIGFVIALAIAMLVFFAVPMIGTP</sequence>
<accession>A0ABT9QTR4</accession>
<organism evidence="3 4">
    <name type="scientific">Streptosporangium lutulentum</name>
    <dbReference type="NCBI Taxonomy" id="1461250"/>
    <lineage>
        <taxon>Bacteria</taxon>
        <taxon>Bacillati</taxon>
        <taxon>Actinomycetota</taxon>
        <taxon>Actinomycetes</taxon>
        <taxon>Streptosporangiales</taxon>
        <taxon>Streptosporangiaceae</taxon>
        <taxon>Streptosporangium</taxon>
    </lineage>
</organism>
<proteinExistence type="predicted"/>
<keyword evidence="2" id="KW-1133">Transmembrane helix</keyword>